<dbReference type="PANTHER" id="PTHR12080">
    <property type="entry name" value="SIGNALING LYMPHOCYTIC ACTIVATION MOLECULE"/>
    <property type="match status" value="1"/>
</dbReference>
<evidence type="ECO:0000256" key="3">
    <source>
        <dbReference type="ARBA" id="ARBA00023136"/>
    </source>
</evidence>
<organism evidence="8">
    <name type="scientific">Poeciliopsis prolifica</name>
    <name type="common">blackstripe livebearer</name>
    <dbReference type="NCBI Taxonomy" id="188132"/>
    <lineage>
        <taxon>Eukaryota</taxon>
        <taxon>Metazoa</taxon>
        <taxon>Chordata</taxon>
        <taxon>Craniata</taxon>
        <taxon>Vertebrata</taxon>
        <taxon>Euteleostomi</taxon>
        <taxon>Actinopterygii</taxon>
        <taxon>Neopterygii</taxon>
        <taxon>Teleostei</taxon>
        <taxon>Neoteleostei</taxon>
        <taxon>Acanthomorphata</taxon>
        <taxon>Ovalentaria</taxon>
        <taxon>Atherinomorphae</taxon>
        <taxon>Cyprinodontiformes</taxon>
        <taxon>Poeciliidae</taxon>
        <taxon>Poeciliinae</taxon>
        <taxon>Poeciliopsis</taxon>
    </lineage>
</organism>
<evidence type="ECO:0000313" key="8">
    <source>
        <dbReference type="EMBL" id="JAO09961.1"/>
    </source>
</evidence>
<dbReference type="EMBL" id="GBYX01471693">
    <property type="protein sequence ID" value="JAO09961.1"/>
    <property type="molecule type" value="Transcribed_RNA"/>
</dbReference>
<feature type="transmembrane region" description="Helical" evidence="5">
    <location>
        <begin position="222"/>
        <end position="241"/>
    </location>
</feature>
<comment type="subcellular location">
    <subcellularLocation>
        <location evidence="1">Membrane</location>
    </subcellularLocation>
</comment>
<proteinExistence type="predicted"/>
<accession>A0A0S7F6M7</accession>
<protein>
    <submittedName>
        <fullName evidence="8">LFA3</fullName>
    </submittedName>
</protein>
<keyword evidence="5" id="KW-1133">Transmembrane helix</keyword>
<feature type="chain" id="PRO_5006635233" evidence="6">
    <location>
        <begin position="30"/>
        <end position="305"/>
    </location>
</feature>
<keyword evidence="2 6" id="KW-0732">Signal</keyword>
<dbReference type="InterPro" id="IPR007110">
    <property type="entry name" value="Ig-like_dom"/>
</dbReference>
<sequence>MISSSPVKTLPGPGWILLLPFLLLRLLSAAPVSSEETIYAKEGGKVTLKPKPGSVSDATKSIIWKIGNDMVVDLDPDDLAYYGRFKARSNLNNRTGELTITDLTFDLTGVYNIEIDNTPIDHKINLFVLAPVPVPSIASSCPEGTNTCDLICEGNTVRAEPVTYIWMTDNAEVSNSSNKIYTVKGDSSGVREFSCKMKNPVSEGISKPFSNPFKAVQSGPRISTGITVLVVLLFLVILVAIGHRMKTGEWFFNKPSMPWEKDFWRNTMAQESQAAALESNGNTTPLKDQSDGKTAFEKLMFSARK</sequence>
<dbReference type="InterPro" id="IPR013783">
    <property type="entry name" value="Ig-like_fold"/>
</dbReference>
<evidence type="ECO:0000256" key="5">
    <source>
        <dbReference type="SAM" id="Phobius"/>
    </source>
</evidence>
<evidence type="ECO:0000256" key="6">
    <source>
        <dbReference type="SAM" id="SignalP"/>
    </source>
</evidence>
<dbReference type="PROSITE" id="PS50835">
    <property type="entry name" value="IG_LIKE"/>
    <property type="match status" value="1"/>
</dbReference>
<dbReference type="PANTHER" id="PTHR12080:SF125">
    <property type="entry name" value="CD48 ANTIGEN-LIKE"/>
    <property type="match status" value="1"/>
</dbReference>
<keyword evidence="5" id="KW-0812">Transmembrane</keyword>
<dbReference type="Gene3D" id="2.60.40.10">
    <property type="entry name" value="Immunoglobulins"/>
    <property type="match status" value="2"/>
</dbReference>
<dbReference type="AlphaFoldDB" id="A0A0S7F6M7"/>
<keyword evidence="4" id="KW-0325">Glycoprotein</keyword>
<dbReference type="InterPro" id="IPR036179">
    <property type="entry name" value="Ig-like_dom_sf"/>
</dbReference>
<name>A0A0S7F6M7_9TELE</name>
<evidence type="ECO:0000259" key="7">
    <source>
        <dbReference type="PROSITE" id="PS50835"/>
    </source>
</evidence>
<evidence type="ECO:0000256" key="2">
    <source>
        <dbReference type="ARBA" id="ARBA00022729"/>
    </source>
</evidence>
<feature type="domain" description="Ig-like" evidence="7">
    <location>
        <begin position="133"/>
        <end position="206"/>
    </location>
</feature>
<dbReference type="GO" id="GO:0016020">
    <property type="term" value="C:membrane"/>
    <property type="evidence" value="ECO:0007669"/>
    <property type="project" value="UniProtKB-SubCell"/>
</dbReference>
<dbReference type="InterPro" id="IPR015631">
    <property type="entry name" value="CD2/SLAM_rcpt"/>
</dbReference>
<evidence type="ECO:0000256" key="4">
    <source>
        <dbReference type="ARBA" id="ARBA00023180"/>
    </source>
</evidence>
<gene>
    <name evidence="8" type="primary">LFA3</name>
</gene>
<evidence type="ECO:0000256" key="1">
    <source>
        <dbReference type="ARBA" id="ARBA00004370"/>
    </source>
</evidence>
<feature type="signal peptide" evidence="6">
    <location>
        <begin position="1"/>
        <end position="29"/>
    </location>
</feature>
<reference evidence="8" key="1">
    <citation type="submission" date="2014-12" db="EMBL/GenBank/DDBJ databases">
        <title>Parallel Evolution in Life History Adaptation Evident in the Tissue-Specific Poeciliopsis prolifica transcriptome.</title>
        <authorList>
            <person name="Jue N.K."/>
            <person name="Foley R.J."/>
            <person name="Obergfell C."/>
            <person name="Reznick D.N."/>
            <person name="O'Neill R.J."/>
            <person name="O'Neill M.J."/>
        </authorList>
    </citation>
    <scope>NUCLEOTIDE SEQUENCE</scope>
</reference>
<dbReference type="SUPFAM" id="SSF48726">
    <property type="entry name" value="Immunoglobulin"/>
    <property type="match status" value="1"/>
</dbReference>
<keyword evidence="3 5" id="KW-0472">Membrane</keyword>